<dbReference type="InterPro" id="IPR050769">
    <property type="entry name" value="NAT_camello-type"/>
</dbReference>
<dbReference type="PANTHER" id="PTHR13947:SF37">
    <property type="entry name" value="LD18367P"/>
    <property type="match status" value="1"/>
</dbReference>
<comment type="caution">
    <text evidence="3">The sequence shown here is derived from an EMBL/GenBank/DDBJ whole genome shotgun (WGS) entry which is preliminary data.</text>
</comment>
<evidence type="ECO:0000256" key="1">
    <source>
        <dbReference type="ARBA" id="ARBA00022679"/>
    </source>
</evidence>
<evidence type="ECO:0000259" key="2">
    <source>
        <dbReference type="PROSITE" id="PS51186"/>
    </source>
</evidence>
<evidence type="ECO:0000313" key="3">
    <source>
        <dbReference type="EMBL" id="MBC8177563.1"/>
    </source>
</evidence>
<evidence type="ECO:0000313" key="4">
    <source>
        <dbReference type="Proteomes" id="UP000650524"/>
    </source>
</evidence>
<dbReference type="AlphaFoldDB" id="A0A8J6T8H2"/>
<protein>
    <submittedName>
        <fullName evidence="3">GNAT family N-acetyltransferase</fullName>
    </submittedName>
</protein>
<dbReference type="Pfam" id="PF00583">
    <property type="entry name" value="Acetyltransf_1"/>
    <property type="match status" value="1"/>
</dbReference>
<dbReference type="EMBL" id="JACNJD010000217">
    <property type="protein sequence ID" value="MBC8177563.1"/>
    <property type="molecule type" value="Genomic_DNA"/>
</dbReference>
<dbReference type="PANTHER" id="PTHR13947">
    <property type="entry name" value="GNAT FAMILY N-ACETYLTRANSFERASE"/>
    <property type="match status" value="1"/>
</dbReference>
<name>A0A8J6T8H2_9DELT</name>
<dbReference type="GO" id="GO:0008080">
    <property type="term" value="F:N-acetyltransferase activity"/>
    <property type="evidence" value="ECO:0007669"/>
    <property type="project" value="InterPro"/>
</dbReference>
<proteinExistence type="predicted"/>
<dbReference type="PROSITE" id="PS51186">
    <property type="entry name" value="GNAT"/>
    <property type="match status" value="1"/>
</dbReference>
<dbReference type="InterPro" id="IPR016181">
    <property type="entry name" value="Acyl_CoA_acyltransferase"/>
</dbReference>
<dbReference type="SUPFAM" id="SSF55729">
    <property type="entry name" value="Acyl-CoA N-acyltransferases (Nat)"/>
    <property type="match status" value="1"/>
</dbReference>
<dbReference type="CDD" id="cd04301">
    <property type="entry name" value="NAT_SF"/>
    <property type="match status" value="1"/>
</dbReference>
<keyword evidence="1" id="KW-0808">Transferase</keyword>
<gene>
    <name evidence="3" type="ORF">H8E19_09165</name>
</gene>
<organism evidence="3 4">
    <name type="scientific">Candidatus Desulfacyla euxinica</name>
    <dbReference type="NCBI Taxonomy" id="2841693"/>
    <lineage>
        <taxon>Bacteria</taxon>
        <taxon>Deltaproteobacteria</taxon>
        <taxon>Candidatus Desulfacyla</taxon>
    </lineage>
</organism>
<accession>A0A8J6T8H2</accession>
<reference evidence="3 4" key="1">
    <citation type="submission" date="2020-08" db="EMBL/GenBank/DDBJ databases">
        <title>Bridging the membrane lipid divide: bacteria of the FCB group superphylum have the potential to synthesize archaeal ether lipids.</title>
        <authorList>
            <person name="Villanueva L."/>
            <person name="Von Meijenfeldt F.A.B."/>
            <person name="Westbye A.B."/>
            <person name="Yadav S."/>
            <person name="Hopmans E.C."/>
            <person name="Dutilh B.E."/>
            <person name="Sinninghe Damste J.S."/>
        </authorList>
    </citation>
    <scope>NUCLEOTIDE SEQUENCE [LARGE SCALE GENOMIC DNA]</scope>
    <source>
        <strain evidence="3">NIOZ-UU27</strain>
    </source>
</reference>
<feature type="domain" description="N-acetyltransferase" evidence="2">
    <location>
        <begin position="16"/>
        <end position="166"/>
    </location>
</feature>
<dbReference type="Gene3D" id="3.40.630.30">
    <property type="match status" value="1"/>
</dbReference>
<dbReference type="Proteomes" id="UP000650524">
    <property type="component" value="Unassembled WGS sequence"/>
</dbReference>
<dbReference type="InterPro" id="IPR000182">
    <property type="entry name" value="GNAT_dom"/>
</dbReference>
<sequence length="168" mass="19500">MESSFEIIGYFPGVIGQITTLHAVYYKEHWGLDQSFEAQVSRELSDFITHFDEQKDGLWSAVSGHELAGFIAITGDREHPDDARLRWYIVDPDHHGQGIGRILIARAIDFSRETGYKRIYLWTFQGLDQAQSIYEQNGFTIADERDVEQWGDIIREQQFELFLNPDEL</sequence>